<evidence type="ECO:0000313" key="2">
    <source>
        <dbReference type="EMBL" id="KAG4416491.1"/>
    </source>
</evidence>
<protein>
    <submittedName>
        <fullName evidence="2">Uncharacterized protein</fullName>
    </submittedName>
</protein>
<feature type="compositionally biased region" description="Basic and acidic residues" evidence="1">
    <location>
        <begin position="44"/>
        <end position="66"/>
    </location>
</feature>
<name>A0A8H7TBK5_9HELO</name>
<accession>A0A8H7TBK5</accession>
<organism evidence="2 3">
    <name type="scientific">Cadophora malorum</name>
    <dbReference type="NCBI Taxonomy" id="108018"/>
    <lineage>
        <taxon>Eukaryota</taxon>
        <taxon>Fungi</taxon>
        <taxon>Dikarya</taxon>
        <taxon>Ascomycota</taxon>
        <taxon>Pezizomycotina</taxon>
        <taxon>Leotiomycetes</taxon>
        <taxon>Helotiales</taxon>
        <taxon>Ploettnerulaceae</taxon>
        <taxon>Cadophora</taxon>
    </lineage>
</organism>
<feature type="region of interest" description="Disordered" evidence="1">
    <location>
        <begin position="41"/>
        <end position="66"/>
    </location>
</feature>
<evidence type="ECO:0000313" key="3">
    <source>
        <dbReference type="Proteomes" id="UP000664132"/>
    </source>
</evidence>
<evidence type="ECO:0000256" key="1">
    <source>
        <dbReference type="SAM" id="MobiDB-lite"/>
    </source>
</evidence>
<keyword evidence="3" id="KW-1185">Reference proteome</keyword>
<dbReference type="EMBL" id="JAFJYH010000184">
    <property type="protein sequence ID" value="KAG4416491.1"/>
    <property type="molecule type" value="Genomic_DNA"/>
</dbReference>
<dbReference type="AlphaFoldDB" id="A0A8H7TBK5"/>
<sequence>MPLAAVKEILDEVEKEVRYLEKGLIDLVKLGSGVGSSRLNKRVASKEIEREDGRDNGNGKGDMVEGCKKLITP</sequence>
<proteinExistence type="predicted"/>
<comment type="caution">
    <text evidence="2">The sequence shown here is derived from an EMBL/GenBank/DDBJ whole genome shotgun (WGS) entry which is preliminary data.</text>
</comment>
<dbReference type="Proteomes" id="UP000664132">
    <property type="component" value="Unassembled WGS sequence"/>
</dbReference>
<gene>
    <name evidence="2" type="ORF">IFR04_010347</name>
</gene>
<reference evidence="2" key="1">
    <citation type="submission" date="2021-02" db="EMBL/GenBank/DDBJ databases">
        <title>Genome sequence Cadophora malorum strain M34.</title>
        <authorList>
            <person name="Stefanovic E."/>
            <person name="Vu D."/>
            <person name="Scully C."/>
            <person name="Dijksterhuis J."/>
            <person name="Roader J."/>
            <person name="Houbraken J."/>
        </authorList>
    </citation>
    <scope>NUCLEOTIDE SEQUENCE</scope>
    <source>
        <strain evidence="2">M34</strain>
    </source>
</reference>